<evidence type="ECO:0000256" key="1">
    <source>
        <dbReference type="SAM" id="MobiDB-lite"/>
    </source>
</evidence>
<dbReference type="EMBL" id="BMAR01000004">
    <property type="protein sequence ID" value="GFR43096.1"/>
    <property type="molecule type" value="Genomic_DNA"/>
</dbReference>
<feature type="compositionally biased region" description="Low complexity" evidence="1">
    <location>
        <begin position="148"/>
        <end position="157"/>
    </location>
</feature>
<feature type="region of interest" description="Disordered" evidence="1">
    <location>
        <begin position="142"/>
        <end position="170"/>
    </location>
</feature>
<dbReference type="GO" id="GO:0042256">
    <property type="term" value="P:cytosolic ribosome assembly"/>
    <property type="evidence" value="ECO:0007669"/>
    <property type="project" value="TreeGrafter"/>
</dbReference>
<organism evidence="2 3">
    <name type="scientific">Astrephomene gubernaculifera</name>
    <dbReference type="NCBI Taxonomy" id="47775"/>
    <lineage>
        <taxon>Eukaryota</taxon>
        <taxon>Viridiplantae</taxon>
        <taxon>Chlorophyta</taxon>
        <taxon>core chlorophytes</taxon>
        <taxon>Chlorophyceae</taxon>
        <taxon>CS clade</taxon>
        <taxon>Chlamydomonadales</taxon>
        <taxon>Astrephomenaceae</taxon>
        <taxon>Astrephomene</taxon>
    </lineage>
</organism>
<comment type="caution">
    <text evidence="2">The sequence shown here is derived from an EMBL/GenBank/DDBJ whole genome shotgun (WGS) entry which is preliminary data.</text>
</comment>
<dbReference type="GO" id="GO:0043022">
    <property type="term" value="F:ribosome binding"/>
    <property type="evidence" value="ECO:0007669"/>
    <property type="project" value="TreeGrafter"/>
</dbReference>
<name>A0AAD3DNJ5_9CHLO</name>
<dbReference type="PANTHER" id="PTHR42908">
    <property type="entry name" value="TRANSLATION ELONGATION FACTOR-RELATED"/>
    <property type="match status" value="1"/>
</dbReference>
<gene>
    <name evidence="2" type="ORF">Agub_g3927</name>
</gene>
<dbReference type="GO" id="GO:0005829">
    <property type="term" value="C:cytosol"/>
    <property type="evidence" value="ECO:0007669"/>
    <property type="project" value="TreeGrafter"/>
</dbReference>
<proteinExistence type="predicted"/>
<dbReference type="PANTHER" id="PTHR42908:SF3">
    <property type="entry name" value="ELONGATION FACTOR-LIKE GTPASE 1"/>
    <property type="match status" value="1"/>
</dbReference>
<protein>
    <submittedName>
        <fullName evidence="2">Uncharacterized protein</fullName>
    </submittedName>
</protein>
<evidence type="ECO:0000313" key="3">
    <source>
        <dbReference type="Proteomes" id="UP001054857"/>
    </source>
</evidence>
<dbReference type="Gene3D" id="3.90.1430.10">
    <property type="entry name" value="Yeast translation eEF2 (G' domain)"/>
    <property type="match status" value="1"/>
</dbReference>
<dbReference type="SUPFAM" id="SSF52540">
    <property type="entry name" value="P-loop containing nucleoside triphosphate hydrolases"/>
    <property type="match status" value="1"/>
</dbReference>
<feature type="non-terminal residue" evidence="2">
    <location>
        <position position="232"/>
    </location>
</feature>
<evidence type="ECO:0000313" key="2">
    <source>
        <dbReference type="EMBL" id="GFR43096.1"/>
    </source>
</evidence>
<dbReference type="GO" id="GO:0003924">
    <property type="term" value="F:GTPase activity"/>
    <property type="evidence" value="ECO:0007669"/>
    <property type="project" value="TreeGrafter"/>
</dbReference>
<accession>A0AAD3DNJ5</accession>
<keyword evidence="3" id="KW-1185">Reference proteome</keyword>
<feature type="region of interest" description="Disordered" evidence="1">
    <location>
        <begin position="209"/>
        <end position="232"/>
    </location>
</feature>
<dbReference type="InterPro" id="IPR027417">
    <property type="entry name" value="P-loop_NTPase"/>
</dbReference>
<dbReference type="AlphaFoldDB" id="A0AAD3DNJ5"/>
<reference evidence="2 3" key="1">
    <citation type="journal article" date="2021" name="Sci. Rep.">
        <title>Genome sequencing of the multicellular alga Astrephomene provides insights into convergent evolution of germ-soma differentiation.</title>
        <authorList>
            <person name="Yamashita S."/>
            <person name="Yamamoto K."/>
            <person name="Matsuzaki R."/>
            <person name="Suzuki S."/>
            <person name="Yamaguchi H."/>
            <person name="Hirooka S."/>
            <person name="Minakuchi Y."/>
            <person name="Miyagishima S."/>
            <person name="Kawachi M."/>
            <person name="Toyoda A."/>
            <person name="Nozaki H."/>
        </authorList>
    </citation>
    <scope>NUCLEOTIDE SEQUENCE [LARGE SCALE GENOMIC DNA]</scope>
    <source>
        <strain evidence="2 3">NIES-4017</strain>
    </source>
</reference>
<feature type="compositionally biased region" description="Gly residues" evidence="1">
    <location>
        <begin position="212"/>
        <end position="232"/>
    </location>
</feature>
<feature type="non-terminal residue" evidence="2">
    <location>
        <position position="1"/>
    </location>
</feature>
<dbReference type="Proteomes" id="UP001054857">
    <property type="component" value="Unassembled WGS sequence"/>
</dbReference>
<dbReference type="GO" id="GO:1990904">
    <property type="term" value="C:ribonucleoprotein complex"/>
    <property type="evidence" value="ECO:0007669"/>
    <property type="project" value="TreeGrafter"/>
</dbReference>
<sequence length="232" mass="23907">FGSAADGWAFRLDQFAEMYAEKLGCKPEALVRGLWGDWAYSPKDKRVVRSSRRGGGGSGGSKLKPMFVQFALEPIWKAYSVCDAGEDVAGVLGPIVRSRGLGPLLAPRALEHPDPRQALRSVLRAWLPLSEAVLGMAAARLPSPPAAAPSRAPRLLGGPPGGPPPPGMPEVAARELARVESCIARSDSSPSAPLVIYVSKMVAVPRGLLPRGVGGGGAGEGSAQGAAGGADE</sequence>